<organism evidence="2 3">
    <name type="scientific">Papaver nudicaule</name>
    <name type="common">Iceland poppy</name>
    <dbReference type="NCBI Taxonomy" id="74823"/>
    <lineage>
        <taxon>Eukaryota</taxon>
        <taxon>Viridiplantae</taxon>
        <taxon>Streptophyta</taxon>
        <taxon>Embryophyta</taxon>
        <taxon>Tracheophyta</taxon>
        <taxon>Spermatophyta</taxon>
        <taxon>Magnoliopsida</taxon>
        <taxon>Ranunculales</taxon>
        <taxon>Papaveraceae</taxon>
        <taxon>Papaveroideae</taxon>
        <taxon>Papaver</taxon>
    </lineage>
</organism>
<evidence type="ECO:0000313" key="2">
    <source>
        <dbReference type="EMBL" id="MCL7024757.1"/>
    </source>
</evidence>
<accession>A0AA41RQD8</accession>
<keyword evidence="1" id="KW-0732">Signal</keyword>
<proteinExistence type="predicted"/>
<feature type="chain" id="PRO_5041301276" description="Plant thionin family protein" evidence="1">
    <location>
        <begin position="27"/>
        <end position="81"/>
    </location>
</feature>
<comment type="caution">
    <text evidence="2">The sequence shown here is derived from an EMBL/GenBank/DDBJ whole genome shotgun (WGS) entry which is preliminary data.</text>
</comment>
<feature type="signal peptide" evidence="1">
    <location>
        <begin position="1"/>
        <end position="26"/>
    </location>
</feature>
<protein>
    <recommendedName>
        <fullName evidence="4">Plant thionin family protein</fullName>
    </recommendedName>
</protein>
<gene>
    <name evidence="2" type="ORF">MKW94_018465</name>
</gene>
<evidence type="ECO:0000256" key="1">
    <source>
        <dbReference type="SAM" id="SignalP"/>
    </source>
</evidence>
<name>A0AA41RQD8_PAPNU</name>
<sequence length="81" mass="9311">MAGKMNFAVTLTCFIIFAVEVQTTQADRYTECLTKCYRDTIRGSPSPDVPSRDCVIRCDSEIAKAKKEPPKEKYRRRIPHQ</sequence>
<evidence type="ECO:0008006" key="4">
    <source>
        <dbReference type="Google" id="ProtNLM"/>
    </source>
</evidence>
<dbReference type="EMBL" id="JAJJMA010037951">
    <property type="protein sequence ID" value="MCL7024757.1"/>
    <property type="molecule type" value="Genomic_DNA"/>
</dbReference>
<dbReference type="AlphaFoldDB" id="A0AA41RQD8"/>
<keyword evidence="3" id="KW-1185">Reference proteome</keyword>
<reference evidence="2" key="1">
    <citation type="submission" date="2022-03" db="EMBL/GenBank/DDBJ databases">
        <title>A functionally conserved STORR gene fusion in Papaver species that diverged 16.8 million years ago.</title>
        <authorList>
            <person name="Catania T."/>
        </authorList>
    </citation>
    <scope>NUCLEOTIDE SEQUENCE</scope>
    <source>
        <strain evidence="2">S-191538</strain>
    </source>
</reference>
<dbReference type="Proteomes" id="UP001177140">
    <property type="component" value="Unassembled WGS sequence"/>
</dbReference>
<evidence type="ECO:0000313" key="3">
    <source>
        <dbReference type="Proteomes" id="UP001177140"/>
    </source>
</evidence>